<dbReference type="PANTHER" id="PTHR33977:SF1">
    <property type="entry name" value="ZINC ION BINDING PROTEIN"/>
    <property type="match status" value="1"/>
</dbReference>
<proteinExistence type="predicted"/>
<evidence type="ECO:0000313" key="3">
    <source>
        <dbReference type="Proteomes" id="UP001633002"/>
    </source>
</evidence>
<evidence type="ECO:0000313" key="2">
    <source>
        <dbReference type="EMBL" id="KAL3682201.1"/>
    </source>
</evidence>
<dbReference type="Proteomes" id="UP001633002">
    <property type="component" value="Unassembled WGS sequence"/>
</dbReference>
<dbReference type="AlphaFoldDB" id="A0ABD3GUH0"/>
<feature type="domain" description="ZSWIM1/3 RNaseH-like" evidence="1">
    <location>
        <begin position="164"/>
        <end position="246"/>
    </location>
</feature>
<organism evidence="2 3">
    <name type="scientific">Riccia sorocarpa</name>
    <dbReference type="NCBI Taxonomy" id="122646"/>
    <lineage>
        <taxon>Eukaryota</taxon>
        <taxon>Viridiplantae</taxon>
        <taxon>Streptophyta</taxon>
        <taxon>Embryophyta</taxon>
        <taxon>Marchantiophyta</taxon>
        <taxon>Marchantiopsida</taxon>
        <taxon>Marchantiidae</taxon>
        <taxon>Marchantiales</taxon>
        <taxon>Ricciaceae</taxon>
        <taxon>Riccia</taxon>
    </lineage>
</organism>
<dbReference type="PANTHER" id="PTHR33977">
    <property type="entry name" value="ZINC ION BINDING PROTEIN"/>
    <property type="match status" value="1"/>
</dbReference>
<keyword evidence="3" id="KW-1185">Reference proteome</keyword>
<gene>
    <name evidence="2" type="ORF">R1sor_000223</name>
</gene>
<sequence>MDDSEIVLDGENIEVHGDDVCMEAPIGNNTAIGKFQKYELLQEPPAGFFNSDNLVWHPVKKGGRTGGDREEAWIPYERLKDFVNAAEIIAEHQQRIAEVVRNVKDGQKMSWTRDMQLTPLDIRNIQARLRKKGQLYHPNDAEAVRQWTQRFPDHVIHYQEQNNEKGKPFCLVFTTPWMLRNFAIYGHGRAVALDATHGTNMYGFQLFTWVVYDNHQNGLPVVWALLERHRTEDLETVQRKIKEKVQKEYPEITSGNFRPSCFITDDCAEEKSSIRYQHNQPCDSG</sequence>
<dbReference type="Pfam" id="PF21056">
    <property type="entry name" value="ZSWIM1-3_RNaseH-like"/>
    <property type="match status" value="1"/>
</dbReference>
<dbReference type="InterPro" id="IPR048324">
    <property type="entry name" value="ZSWIM1-3_RNaseH-like"/>
</dbReference>
<dbReference type="EMBL" id="JBJQOH010000006">
    <property type="protein sequence ID" value="KAL3682201.1"/>
    <property type="molecule type" value="Genomic_DNA"/>
</dbReference>
<evidence type="ECO:0000259" key="1">
    <source>
        <dbReference type="Pfam" id="PF21056"/>
    </source>
</evidence>
<name>A0ABD3GUH0_9MARC</name>
<protein>
    <recommendedName>
        <fullName evidence="1">ZSWIM1/3 RNaseH-like domain-containing protein</fullName>
    </recommendedName>
</protein>
<comment type="caution">
    <text evidence="2">The sequence shown here is derived from an EMBL/GenBank/DDBJ whole genome shotgun (WGS) entry which is preliminary data.</text>
</comment>
<reference evidence="2 3" key="1">
    <citation type="submission" date="2024-09" db="EMBL/GenBank/DDBJ databases">
        <title>Chromosome-scale assembly of Riccia sorocarpa.</title>
        <authorList>
            <person name="Paukszto L."/>
        </authorList>
    </citation>
    <scope>NUCLEOTIDE SEQUENCE [LARGE SCALE GENOMIC DNA]</scope>
    <source>
        <strain evidence="2">LP-2024</strain>
        <tissue evidence="2">Aerial parts of the thallus</tissue>
    </source>
</reference>
<accession>A0ABD3GUH0</accession>